<organism evidence="2 3">
    <name type="scientific">Segatella oulorum</name>
    <dbReference type="NCBI Taxonomy" id="28136"/>
    <lineage>
        <taxon>Bacteria</taxon>
        <taxon>Pseudomonadati</taxon>
        <taxon>Bacteroidota</taxon>
        <taxon>Bacteroidia</taxon>
        <taxon>Bacteroidales</taxon>
        <taxon>Prevotellaceae</taxon>
        <taxon>Segatella</taxon>
    </lineage>
</organism>
<protein>
    <submittedName>
        <fullName evidence="2">Uncharacterized protein</fullName>
    </submittedName>
</protein>
<dbReference type="Proteomes" id="UP000190065">
    <property type="component" value="Unassembled WGS sequence"/>
</dbReference>
<dbReference type="STRING" id="28136.SAMN02745202_02213"/>
<dbReference type="EMBL" id="FUXK01000031">
    <property type="protein sequence ID" value="SKA13924.1"/>
    <property type="molecule type" value="Genomic_DNA"/>
</dbReference>
<feature type="region of interest" description="Disordered" evidence="1">
    <location>
        <begin position="1"/>
        <end position="40"/>
    </location>
</feature>
<name>A0A1T4RD25_9BACT</name>
<reference evidence="2 3" key="1">
    <citation type="submission" date="2017-02" db="EMBL/GenBank/DDBJ databases">
        <authorList>
            <person name="Peterson S.W."/>
        </authorList>
    </citation>
    <scope>NUCLEOTIDE SEQUENCE [LARGE SCALE GENOMIC DNA]</scope>
    <source>
        <strain evidence="2 3">ATCC 43324</strain>
    </source>
</reference>
<accession>A0A1T4RD25</accession>
<gene>
    <name evidence="2" type="ORF">SAMN02745202_02213</name>
</gene>
<evidence type="ECO:0000313" key="3">
    <source>
        <dbReference type="Proteomes" id="UP000190065"/>
    </source>
</evidence>
<evidence type="ECO:0000256" key="1">
    <source>
        <dbReference type="SAM" id="MobiDB-lite"/>
    </source>
</evidence>
<proteinExistence type="predicted"/>
<evidence type="ECO:0000313" key="2">
    <source>
        <dbReference type="EMBL" id="SKA13924.1"/>
    </source>
</evidence>
<dbReference type="AlphaFoldDB" id="A0A1T4RD25"/>
<sequence>MEDMTQKNKRLQHKEDINRNHSTSLDDPLPPPWRESGGEAPIFNLCKKDL</sequence>